<proteinExistence type="predicted"/>
<protein>
    <submittedName>
        <fullName evidence="1">Uncharacterized protein</fullName>
    </submittedName>
</protein>
<name>A0A2B7BVB4_9BACI</name>
<reference evidence="1 2" key="1">
    <citation type="submission" date="2017-09" db="EMBL/GenBank/DDBJ databases">
        <title>Large-scale bioinformatics analysis of Bacillus genomes uncovers conserved roles of natural products in bacterial physiology.</title>
        <authorList>
            <consortium name="Agbiome Team Llc"/>
            <person name="Bleich R.M."/>
            <person name="Grubbs K.J."/>
            <person name="Santa Maria K.C."/>
            <person name="Allen S.E."/>
            <person name="Farag S."/>
            <person name="Shank E.A."/>
            <person name="Bowers A."/>
        </authorList>
    </citation>
    <scope>NUCLEOTIDE SEQUENCE [LARGE SCALE GENOMIC DNA]</scope>
    <source>
        <strain evidence="1 2">AFS044295</strain>
    </source>
</reference>
<dbReference type="AlphaFoldDB" id="A0A2B7BVB4"/>
<gene>
    <name evidence="1" type="ORF">COF57_30745</name>
</gene>
<dbReference type="EMBL" id="NUSP01000077">
    <property type="protein sequence ID" value="PHD55058.1"/>
    <property type="molecule type" value="Genomic_DNA"/>
</dbReference>
<organism evidence="1 2">
    <name type="scientific">Bacillus wiedmannii</name>
    <dbReference type="NCBI Taxonomy" id="1890302"/>
    <lineage>
        <taxon>Bacteria</taxon>
        <taxon>Bacillati</taxon>
        <taxon>Bacillota</taxon>
        <taxon>Bacilli</taxon>
        <taxon>Bacillales</taxon>
        <taxon>Bacillaceae</taxon>
        <taxon>Bacillus</taxon>
        <taxon>Bacillus cereus group</taxon>
    </lineage>
</organism>
<accession>A0A2B7BVB4</accession>
<dbReference type="Proteomes" id="UP000223364">
    <property type="component" value="Unassembled WGS sequence"/>
</dbReference>
<comment type="caution">
    <text evidence="1">The sequence shown here is derived from an EMBL/GenBank/DDBJ whole genome shotgun (WGS) entry which is preliminary data.</text>
</comment>
<sequence length="60" mass="6586">MAGLAILISIASFILSKKEVSNVQTTAPHPKPITLLPLLPPQRKQLHQSVLIPILLYVSF</sequence>
<evidence type="ECO:0000313" key="1">
    <source>
        <dbReference type="EMBL" id="PHD55058.1"/>
    </source>
</evidence>
<evidence type="ECO:0000313" key="2">
    <source>
        <dbReference type="Proteomes" id="UP000223364"/>
    </source>
</evidence>